<feature type="region of interest" description="Disordered" evidence="1">
    <location>
        <begin position="48"/>
        <end position="74"/>
    </location>
</feature>
<feature type="compositionally biased region" description="Polar residues" evidence="1">
    <location>
        <begin position="54"/>
        <end position="74"/>
    </location>
</feature>
<name>A0AAV7PK39_PLEWA</name>
<keyword evidence="3" id="KW-1185">Reference proteome</keyword>
<evidence type="ECO:0000256" key="1">
    <source>
        <dbReference type="SAM" id="MobiDB-lite"/>
    </source>
</evidence>
<evidence type="ECO:0000313" key="2">
    <source>
        <dbReference type="EMBL" id="KAJ1127465.1"/>
    </source>
</evidence>
<proteinExistence type="predicted"/>
<dbReference type="EMBL" id="JANPWB010000011">
    <property type="protein sequence ID" value="KAJ1127465.1"/>
    <property type="molecule type" value="Genomic_DNA"/>
</dbReference>
<gene>
    <name evidence="2" type="ORF">NDU88_005867</name>
</gene>
<sequence length="74" mass="7819">MALGLAVSKFSSLLLDLECKACRELLRVGEQANGVHAVVKSVVEIGGNGPGNRRQATQDPSTMHGQTLLQQDCA</sequence>
<accession>A0AAV7PK39</accession>
<organism evidence="2 3">
    <name type="scientific">Pleurodeles waltl</name>
    <name type="common">Iberian ribbed newt</name>
    <dbReference type="NCBI Taxonomy" id="8319"/>
    <lineage>
        <taxon>Eukaryota</taxon>
        <taxon>Metazoa</taxon>
        <taxon>Chordata</taxon>
        <taxon>Craniata</taxon>
        <taxon>Vertebrata</taxon>
        <taxon>Euteleostomi</taxon>
        <taxon>Amphibia</taxon>
        <taxon>Batrachia</taxon>
        <taxon>Caudata</taxon>
        <taxon>Salamandroidea</taxon>
        <taxon>Salamandridae</taxon>
        <taxon>Pleurodelinae</taxon>
        <taxon>Pleurodeles</taxon>
    </lineage>
</organism>
<evidence type="ECO:0000313" key="3">
    <source>
        <dbReference type="Proteomes" id="UP001066276"/>
    </source>
</evidence>
<reference evidence="2" key="1">
    <citation type="journal article" date="2022" name="bioRxiv">
        <title>Sequencing and chromosome-scale assembly of the giantPleurodeles waltlgenome.</title>
        <authorList>
            <person name="Brown T."/>
            <person name="Elewa A."/>
            <person name="Iarovenko S."/>
            <person name="Subramanian E."/>
            <person name="Araus A.J."/>
            <person name="Petzold A."/>
            <person name="Susuki M."/>
            <person name="Suzuki K.-i.T."/>
            <person name="Hayashi T."/>
            <person name="Toyoda A."/>
            <person name="Oliveira C."/>
            <person name="Osipova E."/>
            <person name="Leigh N.D."/>
            <person name="Simon A."/>
            <person name="Yun M.H."/>
        </authorList>
    </citation>
    <scope>NUCLEOTIDE SEQUENCE</scope>
    <source>
        <strain evidence="2">20211129_DDA</strain>
        <tissue evidence="2">Liver</tissue>
    </source>
</reference>
<comment type="caution">
    <text evidence="2">The sequence shown here is derived from an EMBL/GenBank/DDBJ whole genome shotgun (WGS) entry which is preliminary data.</text>
</comment>
<protein>
    <submittedName>
        <fullName evidence="2">Uncharacterized protein</fullName>
    </submittedName>
</protein>
<dbReference type="AlphaFoldDB" id="A0AAV7PK39"/>
<dbReference type="Proteomes" id="UP001066276">
    <property type="component" value="Chromosome 7"/>
</dbReference>